<feature type="region of interest" description="Disordered" evidence="1">
    <location>
        <begin position="1"/>
        <end position="37"/>
    </location>
</feature>
<proteinExistence type="predicted"/>
<reference evidence="2 3" key="1">
    <citation type="submission" date="2024-02" db="EMBL/GenBank/DDBJ databases">
        <title>de novo genome assembly of Solanum bulbocastanum strain 11H21.</title>
        <authorList>
            <person name="Hosaka A.J."/>
        </authorList>
    </citation>
    <scope>NUCLEOTIDE SEQUENCE [LARGE SCALE GENOMIC DNA]</scope>
    <source>
        <tissue evidence="2">Young leaves</tissue>
    </source>
</reference>
<evidence type="ECO:0000256" key="1">
    <source>
        <dbReference type="SAM" id="MobiDB-lite"/>
    </source>
</evidence>
<accession>A0AAN8UD79</accession>
<feature type="region of interest" description="Disordered" evidence="1">
    <location>
        <begin position="53"/>
        <end position="90"/>
    </location>
</feature>
<dbReference type="AlphaFoldDB" id="A0AAN8UD79"/>
<keyword evidence="3" id="KW-1185">Reference proteome</keyword>
<organism evidence="2 3">
    <name type="scientific">Solanum bulbocastanum</name>
    <name type="common">Wild potato</name>
    <dbReference type="NCBI Taxonomy" id="147425"/>
    <lineage>
        <taxon>Eukaryota</taxon>
        <taxon>Viridiplantae</taxon>
        <taxon>Streptophyta</taxon>
        <taxon>Embryophyta</taxon>
        <taxon>Tracheophyta</taxon>
        <taxon>Spermatophyta</taxon>
        <taxon>Magnoliopsida</taxon>
        <taxon>eudicotyledons</taxon>
        <taxon>Gunneridae</taxon>
        <taxon>Pentapetalae</taxon>
        <taxon>asterids</taxon>
        <taxon>lamiids</taxon>
        <taxon>Solanales</taxon>
        <taxon>Solanaceae</taxon>
        <taxon>Solanoideae</taxon>
        <taxon>Solaneae</taxon>
        <taxon>Solanum</taxon>
    </lineage>
</organism>
<protein>
    <submittedName>
        <fullName evidence="2">Uncharacterized protein</fullName>
    </submittedName>
</protein>
<dbReference type="Proteomes" id="UP001371456">
    <property type="component" value="Unassembled WGS sequence"/>
</dbReference>
<feature type="compositionally biased region" description="Pro residues" evidence="1">
    <location>
        <begin position="13"/>
        <end position="22"/>
    </location>
</feature>
<feature type="compositionally biased region" description="Low complexity" evidence="1">
    <location>
        <begin position="53"/>
        <end position="62"/>
    </location>
</feature>
<evidence type="ECO:0000313" key="3">
    <source>
        <dbReference type="Proteomes" id="UP001371456"/>
    </source>
</evidence>
<name>A0AAN8UD79_SOLBU</name>
<comment type="caution">
    <text evidence="2">The sequence shown here is derived from an EMBL/GenBank/DDBJ whole genome shotgun (WGS) entry which is preliminary data.</text>
</comment>
<sequence length="175" mass="19639">MSISSFPASKHQPTPPKQPPSSPFFSDQKQPNSRSNQQTTFSSFFYRCFGFNQSSSSKNQQNTRALSVNLKPNPPEKTTGEQQPKINSKPLEIQHTSEIEARGTRPFLLRSAASIQHLHQIIPAKLKASAVSNNSNHNRLQSLFCTPSHRPETYKNHEVEEVPQHAAAECELIAY</sequence>
<dbReference type="EMBL" id="JBANQN010000001">
    <property type="protein sequence ID" value="KAK6803232.1"/>
    <property type="molecule type" value="Genomic_DNA"/>
</dbReference>
<evidence type="ECO:0000313" key="2">
    <source>
        <dbReference type="EMBL" id="KAK6803232.1"/>
    </source>
</evidence>
<gene>
    <name evidence="2" type="ORF">RDI58_001016</name>
</gene>